<protein>
    <submittedName>
        <fullName evidence="2">(Fe-S) protein</fullName>
    </submittedName>
</protein>
<dbReference type="Proteomes" id="UP000694660">
    <property type="component" value="Unassembled WGS sequence"/>
</dbReference>
<dbReference type="SUPFAM" id="SSF48371">
    <property type="entry name" value="ARM repeat"/>
    <property type="match status" value="1"/>
</dbReference>
<accession>A0A944D5X9</accession>
<dbReference type="RefSeq" id="WP_214360267.1">
    <property type="nucleotide sequence ID" value="NZ_JAEKFT010000004.1"/>
</dbReference>
<dbReference type="Pfam" id="PF05484">
    <property type="entry name" value="LRV_FeS"/>
    <property type="match status" value="1"/>
</dbReference>
<proteinExistence type="predicted"/>
<organism evidence="2 3">
    <name type="scientific">Denitromonas iodatirespirans</name>
    <dbReference type="NCBI Taxonomy" id="2795389"/>
    <lineage>
        <taxon>Bacteria</taxon>
        <taxon>Pseudomonadati</taxon>
        <taxon>Pseudomonadota</taxon>
        <taxon>Betaproteobacteria</taxon>
        <taxon>Rhodocyclales</taxon>
        <taxon>Zoogloeaceae</taxon>
        <taxon>Denitromonas</taxon>
    </lineage>
</organism>
<reference evidence="3" key="1">
    <citation type="journal article" date="2022" name="ISME J.">
        <title>Genetic and phylogenetic analysis of dissimilatory iodate-reducing bacteria identifies potential niches across the world's oceans.</title>
        <authorList>
            <person name="Reyes-Umana V."/>
            <person name="Henning Z."/>
            <person name="Lee K."/>
            <person name="Barnum T.P."/>
            <person name="Coates J.D."/>
        </authorList>
    </citation>
    <scope>NUCLEOTIDE SEQUENCE [LARGE SCALE GENOMIC DNA]</scope>
    <source>
        <strain evidence="3">IR12</strain>
    </source>
</reference>
<dbReference type="AlphaFoldDB" id="A0A944D5X9"/>
<dbReference type="InterPro" id="IPR016024">
    <property type="entry name" value="ARM-type_fold"/>
</dbReference>
<gene>
    <name evidence="2" type="ORF">I8J34_04905</name>
</gene>
<evidence type="ECO:0000259" key="1">
    <source>
        <dbReference type="Pfam" id="PF05484"/>
    </source>
</evidence>
<dbReference type="Gene3D" id="1.25.10.10">
    <property type="entry name" value="Leucine-rich Repeat Variant"/>
    <property type="match status" value="1"/>
</dbReference>
<comment type="caution">
    <text evidence="2">The sequence shown here is derived from an EMBL/GenBank/DDBJ whole genome shotgun (WGS) entry which is preliminary data.</text>
</comment>
<evidence type="ECO:0000313" key="3">
    <source>
        <dbReference type="Proteomes" id="UP000694660"/>
    </source>
</evidence>
<sequence>MAADVGSVEGARGGGLCAGCVYLPALLNVGRCIPGDTCIRAHSGRQIDRFLRANPEEAGAYLDDIFWERRAIAARYAPLTEVMRLKDDPDEVVRRTVALRLPEDALAGMIGDPDREVRQSVAARVPVPLLPRMMYDPDYVIRATVARRLPHGQLMALVRDPDREVRKVVAARLPAFALSRLAGDSAPEVRAIVAERALPGLAERMLEDAEWWVRLAAVANALPEALARVAATDPEPEVRDAAAARLCDPAHGHPRGSSS</sequence>
<dbReference type="EMBL" id="JAEKFT010000004">
    <property type="protein sequence ID" value="MBT0960509.1"/>
    <property type="molecule type" value="Genomic_DNA"/>
</dbReference>
<name>A0A944D5X9_DENI1</name>
<dbReference type="InterPro" id="IPR011989">
    <property type="entry name" value="ARM-like"/>
</dbReference>
<dbReference type="InterPro" id="IPR008665">
    <property type="entry name" value="LRV_FeS"/>
</dbReference>
<feature type="domain" description="LRV FeS4 cluster" evidence="1">
    <location>
        <begin position="17"/>
        <end position="58"/>
    </location>
</feature>
<dbReference type="Pfam" id="PF01816">
    <property type="entry name" value="LRV"/>
    <property type="match status" value="3"/>
</dbReference>
<evidence type="ECO:0000313" key="2">
    <source>
        <dbReference type="EMBL" id="MBT0960509.1"/>
    </source>
</evidence>
<dbReference type="InterPro" id="IPR004830">
    <property type="entry name" value="LRR_variant"/>
</dbReference>
<keyword evidence="3" id="KW-1185">Reference proteome</keyword>